<dbReference type="OrthoDB" id="26401at2759"/>
<feature type="compositionally biased region" description="Gly residues" evidence="5">
    <location>
        <begin position="1572"/>
        <end position="1589"/>
    </location>
</feature>
<proteinExistence type="inferred from homology"/>
<feature type="compositionally biased region" description="Acidic residues" evidence="5">
    <location>
        <begin position="304"/>
        <end position="314"/>
    </location>
</feature>
<evidence type="ECO:0000313" key="8">
    <source>
        <dbReference type="EMBL" id="CBN75832.1"/>
    </source>
</evidence>
<reference evidence="8 9" key="1">
    <citation type="journal article" date="2010" name="Nature">
        <title>The Ectocarpus genome and the independent evolution of multicellularity in brown algae.</title>
        <authorList>
            <person name="Cock J.M."/>
            <person name="Sterck L."/>
            <person name="Rouze P."/>
            <person name="Scornet D."/>
            <person name="Allen A.E."/>
            <person name="Amoutzias G."/>
            <person name="Anthouard V."/>
            <person name="Artiguenave F."/>
            <person name="Aury J.M."/>
            <person name="Badger J.H."/>
            <person name="Beszteri B."/>
            <person name="Billiau K."/>
            <person name="Bonnet E."/>
            <person name="Bothwell J.H."/>
            <person name="Bowler C."/>
            <person name="Boyen C."/>
            <person name="Brownlee C."/>
            <person name="Carrano C.J."/>
            <person name="Charrier B."/>
            <person name="Cho G.Y."/>
            <person name="Coelho S.M."/>
            <person name="Collen J."/>
            <person name="Corre E."/>
            <person name="Da Silva C."/>
            <person name="Delage L."/>
            <person name="Delaroque N."/>
            <person name="Dittami S.M."/>
            <person name="Doulbeau S."/>
            <person name="Elias M."/>
            <person name="Farnham G."/>
            <person name="Gachon C.M."/>
            <person name="Gschloessl B."/>
            <person name="Heesch S."/>
            <person name="Jabbari K."/>
            <person name="Jubin C."/>
            <person name="Kawai H."/>
            <person name="Kimura K."/>
            <person name="Kloareg B."/>
            <person name="Kupper F.C."/>
            <person name="Lang D."/>
            <person name="Le Bail A."/>
            <person name="Leblanc C."/>
            <person name="Lerouge P."/>
            <person name="Lohr M."/>
            <person name="Lopez P.J."/>
            <person name="Martens C."/>
            <person name="Maumus F."/>
            <person name="Michel G."/>
            <person name="Miranda-Saavedra D."/>
            <person name="Morales J."/>
            <person name="Moreau H."/>
            <person name="Motomura T."/>
            <person name="Nagasato C."/>
            <person name="Napoli C.A."/>
            <person name="Nelson D.R."/>
            <person name="Nyvall-Collen P."/>
            <person name="Peters A.F."/>
            <person name="Pommier C."/>
            <person name="Potin P."/>
            <person name="Poulain J."/>
            <person name="Quesneville H."/>
            <person name="Read B."/>
            <person name="Rensing S.A."/>
            <person name="Ritter A."/>
            <person name="Rousvoal S."/>
            <person name="Samanta M."/>
            <person name="Samson G."/>
            <person name="Schroeder D.C."/>
            <person name="Segurens B."/>
            <person name="Strittmatter M."/>
            <person name="Tonon T."/>
            <person name="Tregear J.W."/>
            <person name="Valentin K."/>
            <person name="von Dassow P."/>
            <person name="Yamagishi T."/>
            <person name="Van de Peer Y."/>
            <person name="Wincker P."/>
        </authorList>
    </citation>
    <scope>NUCLEOTIDE SEQUENCE [LARGE SCALE GENOMIC DNA]</scope>
    <source>
        <strain evidence="9">Ec32 / CCAP1310/4</strain>
    </source>
</reference>
<feature type="region of interest" description="Disordered" evidence="5">
    <location>
        <begin position="1868"/>
        <end position="1892"/>
    </location>
</feature>
<dbReference type="GO" id="GO:0031145">
    <property type="term" value="P:anaphase-promoting complex-dependent catabolic process"/>
    <property type="evidence" value="ECO:0007669"/>
    <property type="project" value="TreeGrafter"/>
</dbReference>
<organism evidence="8 9">
    <name type="scientific">Ectocarpus siliculosus</name>
    <name type="common">Brown alga</name>
    <name type="synonym">Conferva siliculosa</name>
    <dbReference type="NCBI Taxonomy" id="2880"/>
    <lineage>
        <taxon>Eukaryota</taxon>
        <taxon>Sar</taxon>
        <taxon>Stramenopiles</taxon>
        <taxon>Ochrophyta</taxon>
        <taxon>PX clade</taxon>
        <taxon>Phaeophyceae</taxon>
        <taxon>Ectocarpales</taxon>
        <taxon>Ectocarpaceae</taxon>
        <taxon>Ectocarpus</taxon>
    </lineage>
</organism>
<dbReference type="InterPro" id="IPR024990">
    <property type="entry name" value="Apc1"/>
</dbReference>
<sequence>MVEEEAAAAAAVVVHAQDLGPYPLPAPSCTVLSSTDGGHAGGGPASGGGRRPADPAAQEELFVDASGTSAVWRSLGVFARGGGDGGTGRDTSLLLTYHTGRRRHSLWLATPVPEPEKGPEPKEESESLLATAGGISVSGSMMVDQSPGGGGVHSWAATPGLSSTRAADTSSLSSTLLGVSALKSPSSAAGVTMMDTVLDAGNPRRDRLSAGGSMGRGRLSGGGGAGRRASSGSNASWIGAGNTRNEALASALGLGQSGLGVASNMLSLSAPAGHHERAGGGADPFLLNASSSMALGGTVVHHEEEDDDEEEQDEKEGAQPIRPHLGISLVWREAEGSPAPAQHVFCAEGGSSGGGGDGGGGGEGVEVREAFTLPCRSAVGLCATGGGEGEGTPGAAISADILVLGLDGSLNLHRGGRPVTRVARPAVAGLPDGAGSNGEPESISEAVGSCFTLTTRGGERRRLRLSLDPSSPLVSACLGAWDSLLGAPLAASLRADIASAAHCLAEQQERPGGEGAGTGGGSSDGGGGGGGGDVKGSKGGVDGDLDWGALVSVLRDLVSGTGESAHTSLSGQSVDLADRGGDGDDWECLLASPFHDEFSRANAMMLSGFHHATEPTVKGRPRGDSLDFSSARRQQQRHVLQTQRLDFLLEAGAVFDALHLVLEDLKTSRFTTSLVPRLASLLLSLSRMCGDGGTGMRDFADHYWRDAAGCGHGDGETTSMIDRSDGGAALRKETGAGGLPSRPTRFDKVPCFRSWVHARIRTGKVVNGADPVGGPLPVAGGPRYSGEAEQFPTLPKDSGVLQATRRLCRFYTIICGGSDGGAGAGVGKQQGAGRGTAAPAGAGGETGASFLGPGFSESDWVGARLVAAMVEEGYRAEDLERAPLGLTLPLLEVLHAASSQALVEWPAAAQELVGRQDLSALRRMLGSFGDGGGGSGDSVCEEEEEDDDEEGRGFGETEGYWTGGRISGSGAGARDGTGRGAGRRAFGVALGQAGGGSGGSGHAAAAAAAAASPLGAGGDAADLDGLAWVDELSSLRFGRDRRVREACRLLRGSRPVRFHVDRSPESSDHDHQQRQQARLLQLAMRTLAGPLGRGMLTLGTLAPLLAEPLPIPPLCLAGRIRKPADVVVNLDLAAAAVPPDTTAWAEFHNGVAAGLRLQHEWGSNRARGGKDGGGGGGSGVAASSGFEEGGVSRTWITYNRPAGGANNAHGGLLMALGLQGHLSSLAMTDVFEYLTLGQESTTVGVLLGMAAARRGSADLSTHKMLCLHVPSLLPHPFADMDTSSVTQAAALAGVGLLYQGTSHRLMTEFLLGEMGRAPCSDRFADREGYALACGLSLGMINLGKGASGGMAGVADLKLEQQLHRSGDKALAARLALPQTHFQLDYARPEQLLLRVVVKGLVMWDEVHPTDGWIESQIPEVVSVEYARLNEPLPEELSSVVDRQTIRQAHANIIAGGCLCLGLRFAGTADERAKTTVLGRVRYPATADDNQYHLQALRHLYVLAVQRRGVDAVDVDTGESLFVPIKVSLADRTGAANGGRDNGDGTQEGAEAGCDDKMDTSDGAEEKTRTGGDGDGEGTPSGGSGSGSGGRAAAVAAEGGAGDRGAGGTTLSLVTPCVLPDLKDVSRLSICSPRYFPVELGIHGNPAVASALRRRCRIYVKRRVGHLSYKNDPHALRSLLFQNYPGAMGAAGQSPLSPPHHHHHHAQRGPHHHGHGAAAAAGENPVQSKADFLSTFTEDPHLLNFARHFCDSWRRRRRRRGGGFRLISSGRRLMLGVESLGDASALARYFGGALLECLAGEKAEALGPHLSLCHFTVTAAHTVDASAAWDLRLVLDYGRGSALQSALMAAAAAGVERVGAAAGEVGRVSRRRRRRRGGGDDVDGGRVSQAEAEVEEPPLPFTLVNPDLLASLEVRLDVFFSSMGFYGAAGAGAGDGTEAAGAAAVGGEGSPKHLSRLWRYLYGRERGRDGGQGGGACGGDSREAGAACREDRLFGAYLAFFGIPAPAELLRALGGREIPPEGLGLADAPALLRGLPGLTPSALLKIT</sequence>
<dbReference type="Pfam" id="PF20518">
    <property type="entry name" value="Apc1_MidN"/>
    <property type="match status" value="1"/>
</dbReference>
<evidence type="ECO:0000259" key="6">
    <source>
        <dbReference type="Pfam" id="PF18122"/>
    </source>
</evidence>
<dbReference type="GO" id="GO:0007091">
    <property type="term" value="P:metaphase/anaphase transition of mitotic cell cycle"/>
    <property type="evidence" value="ECO:0007669"/>
    <property type="project" value="TreeGrafter"/>
</dbReference>
<feature type="region of interest" description="Disordered" evidence="5">
    <location>
        <begin position="1532"/>
        <end position="1605"/>
    </location>
</feature>
<feature type="compositionally biased region" description="Basic residues" evidence="5">
    <location>
        <begin position="1698"/>
        <end position="1714"/>
    </location>
</feature>
<comment type="similarity">
    <text evidence="1">Belongs to the APC1 family.</text>
</comment>
<evidence type="ECO:0000256" key="1">
    <source>
        <dbReference type="ARBA" id="ARBA00010547"/>
    </source>
</evidence>
<evidence type="ECO:0000259" key="7">
    <source>
        <dbReference type="Pfam" id="PF20518"/>
    </source>
</evidence>
<accession>D8LGX9</accession>
<dbReference type="PANTHER" id="PTHR12827">
    <property type="entry name" value="MEIOTIC CHECKPOINT REGULATOR TSG24 FAMILY MEMBER"/>
    <property type="match status" value="1"/>
</dbReference>
<feature type="compositionally biased region" description="Gly residues" evidence="5">
    <location>
        <begin position="212"/>
        <end position="226"/>
    </location>
</feature>
<dbReference type="EMBL" id="FN648307">
    <property type="protein sequence ID" value="CBN75832.1"/>
    <property type="molecule type" value="Genomic_DNA"/>
</dbReference>
<dbReference type="STRING" id="2880.D8LGX9"/>
<feature type="compositionally biased region" description="Basic and acidic residues" evidence="5">
    <location>
        <begin position="1553"/>
        <end position="1571"/>
    </location>
</feature>
<evidence type="ECO:0000256" key="5">
    <source>
        <dbReference type="SAM" id="MobiDB-lite"/>
    </source>
</evidence>
<keyword evidence="4" id="KW-0131">Cell cycle</keyword>
<dbReference type="eggNOG" id="KOG1858">
    <property type="taxonomic scope" value="Eukaryota"/>
</dbReference>
<dbReference type="InterPro" id="IPR011989">
    <property type="entry name" value="ARM-like"/>
</dbReference>
<keyword evidence="2" id="KW-0132">Cell division</keyword>
<name>D8LGX9_ECTSI</name>
<feature type="region of interest" description="Disordered" evidence="5">
    <location>
        <begin position="929"/>
        <end position="979"/>
    </location>
</feature>
<feature type="compositionally biased region" description="Acidic residues" evidence="5">
    <location>
        <begin position="939"/>
        <end position="950"/>
    </location>
</feature>
<feature type="compositionally biased region" description="Low complexity" evidence="5">
    <location>
        <begin position="227"/>
        <end position="236"/>
    </location>
</feature>
<feature type="region of interest" description="Disordered" evidence="5">
    <location>
        <begin position="138"/>
        <end position="166"/>
    </location>
</feature>
<evidence type="ECO:0000313" key="9">
    <source>
        <dbReference type="Proteomes" id="UP000002630"/>
    </source>
</evidence>
<feature type="region of interest" description="Disordered" evidence="5">
    <location>
        <begin position="300"/>
        <end position="319"/>
    </location>
</feature>
<dbReference type="Gene3D" id="1.25.10.10">
    <property type="entry name" value="Leucine-rich Repeat Variant"/>
    <property type="match status" value="1"/>
</dbReference>
<dbReference type="InParanoid" id="D8LGX9"/>
<dbReference type="EMBL" id="FN649742">
    <property type="protein sequence ID" value="CBN75832.1"/>
    <property type="molecule type" value="Genomic_DNA"/>
</dbReference>
<dbReference type="GO" id="GO:0060090">
    <property type="term" value="F:molecular adaptor activity"/>
    <property type="evidence" value="ECO:0007669"/>
    <property type="project" value="TreeGrafter"/>
</dbReference>
<feature type="compositionally biased region" description="Gly residues" evidence="5">
    <location>
        <begin position="513"/>
        <end position="539"/>
    </location>
</feature>
<dbReference type="Pfam" id="PF18122">
    <property type="entry name" value="APC1_C"/>
    <property type="match status" value="1"/>
</dbReference>
<feature type="region of interest" description="Disordered" evidence="5">
    <location>
        <begin position="1689"/>
        <end position="1720"/>
    </location>
</feature>
<dbReference type="GO" id="GO:0005680">
    <property type="term" value="C:anaphase-promoting complex"/>
    <property type="evidence" value="ECO:0007669"/>
    <property type="project" value="InterPro"/>
</dbReference>
<feature type="region of interest" description="Disordered" evidence="5">
    <location>
        <begin position="199"/>
        <end position="237"/>
    </location>
</feature>
<dbReference type="InterPro" id="IPR046794">
    <property type="entry name" value="Apc1_MidN"/>
</dbReference>
<dbReference type="GO" id="GO:0070979">
    <property type="term" value="P:protein K11-linked ubiquitination"/>
    <property type="evidence" value="ECO:0007669"/>
    <property type="project" value="TreeGrafter"/>
</dbReference>
<feature type="domain" description="Anaphase-promoting complex subunit 1 middle" evidence="7">
    <location>
        <begin position="862"/>
        <end position="919"/>
    </location>
</feature>
<gene>
    <name evidence="8" type="primary">APC1</name>
    <name evidence="8" type="ORF">Esi_0182_0021</name>
</gene>
<keyword evidence="3" id="KW-0498">Mitosis</keyword>
<dbReference type="Proteomes" id="UP000002630">
    <property type="component" value="Linkage Group LG17"/>
</dbReference>
<feature type="domain" description="Anaphase-promoting complex subunit 1 C-terminal" evidence="6">
    <location>
        <begin position="1730"/>
        <end position="2003"/>
    </location>
</feature>
<feature type="region of interest" description="Disordered" evidence="5">
    <location>
        <begin position="509"/>
        <end position="539"/>
    </location>
</feature>
<feature type="region of interest" description="Disordered" evidence="5">
    <location>
        <begin position="1163"/>
        <end position="1183"/>
    </location>
</feature>
<keyword evidence="9" id="KW-1185">Reference proteome</keyword>
<evidence type="ECO:0000256" key="4">
    <source>
        <dbReference type="ARBA" id="ARBA00023306"/>
    </source>
</evidence>
<feature type="region of interest" description="Disordered" evidence="5">
    <location>
        <begin position="33"/>
        <end position="55"/>
    </location>
</feature>
<dbReference type="InterPro" id="IPR041221">
    <property type="entry name" value="APC1_C"/>
</dbReference>
<feature type="region of interest" description="Disordered" evidence="5">
    <location>
        <begin position="822"/>
        <end position="844"/>
    </location>
</feature>
<evidence type="ECO:0000256" key="3">
    <source>
        <dbReference type="ARBA" id="ARBA00022776"/>
    </source>
</evidence>
<feature type="compositionally biased region" description="Gly residues" evidence="5">
    <location>
        <begin position="961"/>
        <end position="979"/>
    </location>
</feature>
<dbReference type="PANTHER" id="PTHR12827:SF3">
    <property type="entry name" value="ANAPHASE-PROMOTING COMPLEX SUBUNIT 1"/>
    <property type="match status" value="1"/>
</dbReference>
<protein>
    <submittedName>
        <fullName evidence="8">Subunit of the Anaphase Promoting Complex</fullName>
    </submittedName>
</protein>
<feature type="compositionally biased region" description="Gly residues" evidence="5">
    <location>
        <begin position="822"/>
        <end position="834"/>
    </location>
</feature>
<dbReference type="GO" id="GO:0051301">
    <property type="term" value="P:cell division"/>
    <property type="evidence" value="ECO:0007669"/>
    <property type="project" value="UniProtKB-KW"/>
</dbReference>
<evidence type="ECO:0000256" key="2">
    <source>
        <dbReference type="ARBA" id="ARBA00022618"/>
    </source>
</evidence>
<feature type="compositionally biased region" description="Gly residues" evidence="5">
    <location>
        <begin position="38"/>
        <end position="50"/>
    </location>
</feature>